<dbReference type="GO" id="GO:0003676">
    <property type="term" value="F:nucleic acid binding"/>
    <property type="evidence" value="ECO:0007669"/>
    <property type="project" value="InterPro"/>
</dbReference>
<dbReference type="InterPro" id="IPR002156">
    <property type="entry name" value="RNaseH_domain"/>
</dbReference>
<evidence type="ECO:0000259" key="1">
    <source>
        <dbReference type="PROSITE" id="PS50879"/>
    </source>
</evidence>
<dbReference type="PROSITE" id="PS50879">
    <property type="entry name" value="RNASE_H_1"/>
    <property type="match status" value="1"/>
</dbReference>
<dbReference type="SUPFAM" id="SSF53098">
    <property type="entry name" value="Ribonuclease H-like"/>
    <property type="match status" value="1"/>
</dbReference>
<dbReference type="Gene3D" id="3.30.420.10">
    <property type="entry name" value="Ribonuclease H-like superfamily/Ribonuclease H"/>
    <property type="match status" value="1"/>
</dbReference>
<dbReference type="GO" id="GO:0004523">
    <property type="term" value="F:RNA-DNA hybrid ribonuclease activity"/>
    <property type="evidence" value="ECO:0007669"/>
    <property type="project" value="InterPro"/>
</dbReference>
<evidence type="ECO:0000313" key="3">
    <source>
        <dbReference type="Proteomes" id="UP000637757"/>
    </source>
</evidence>
<dbReference type="PANTHER" id="PTHR47723">
    <property type="entry name" value="OS05G0353850 PROTEIN"/>
    <property type="match status" value="1"/>
</dbReference>
<accession>A0A931FCR4</accession>
<keyword evidence="3" id="KW-1185">Reference proteome</keyword>
<dbReference type="EMBL" id="JADAKE010000016">
    <property type="protein sequence ID" value="MBF8808006.1"/>
    <property type="molecule type" value="Genomic_DNA"/>
</dbReference>
<gene>
    <name evidence="2" type="ORF">IC227_06260</name>
</gene>
<dbReference type="Proteomes" id="UP000637757">
    <property type="component" value="Unassembled WGS sequence"/>
</dbReference>
<proteinExistence type="predicted"/>
<comment type="caution">
    <text evidence="2">The sequence shown here is derived from an EMBL/GenBank/DDBJ whole genome shotgun (WGS) entry which is preliminary data.</text>
</comment>
<sequence>MIKVYIDASTKGNPGPSGGGILILHEQVQEQLAVPLTEGSNHQAEFEVFLKTLEILKQRNLNGETILCYSDSKVLVSAIDKDYTNNSSFIPLFHKIKDLLPEFQLLILQWVPENQNKGADHLARQALQKQLNHF</sequence>
<dbReference type="CDD" id="cd09279">
    <property type="entry name" value="RNase_HI_like"/>
    <property type="match status" value="1"/>
</dbReference>
<dbReference type="Pfam" id="PF13456">
    <property type="entry name" value="RVT_3"/>
    <property type="match status" value="1"/>
</dbReference>
<dbReference type="PANTHER" id="PTHR47723:SF19">
    <property type="entry name" value="POLYNUCLEOTIDYL TRANSFERASE, RIBONUCLEASE H-LIKE SUPERFAMILY PROTEIN"/>
    <property type="match status" value="1"/>
</dbReference>
<name>A0A931FCR4_9ENTE</name>
<dbReference type="AlphaFoldDB" id="A0A931FCR4"/>
<dbReference type="InterPro" id="IPR036397">
    <property type="entry name" value="RNaseH_sf"/>
</dbReference>
<organism evidence="2 3">
    <name type="scientific">Enterococcus lacertideformus</name>
    <dbReference type="NCBI Taxonomy" id="2771493"/>
    <lineage>
        <taxon>Bacteria</taxon>
        <taxon>Bacillati</taxon>
        <taxon>Bacillota</taxon>
        <taxon>Bacilli</taxon>
        <taxon>Lactobacillales</taxon>
        <taxon>Enterococcaceae</taxon>
        <taxon>Enterococcus</taxon>
    </lineage>
</organism>
<protein>
    <submittedName>
        <fullName evidence="2">Ribonuclease HI family protein</fullName>
    </submittedName>
</protein>
<dbReference type="InterPro" id="IPR053151">
    <property type="entry name" value="RNase_H-like"/>
</dbReference>
<reference evidence="2" key="1">
    <citation type="submission" date="2020-09" db="EMBL/GenBank/DDBJ databases">
        <title>Genomic insights into the novelty and pathogenicity of a unique biofilm-forming Enterococcus sp. bacteria (Enterococcus lacertideformus) identified in reptiles.</title>
        <authorList>
            <person name="Agius J.E."/>
            <person name="Phalen D.N."/>
            <person name="Rose K."/>
            <person name="Eden J.-S."/>
        </authorList>
    </citation>
    <scope>NUCLEOTIDE SEQUENCE</scope>
    <source>
        <strain evidence="2">PHRS 0518</strain>
    </source>
</reference>
<evidence type="ECO:0000313" key="2">
    <source>
        <dbReference type="EMBL" id="MBF8808006.1"/>
    </source>
</evidence>
<feature type="domain" description="RNase H type-1" evidence="1">
    <location>
        <begin position="1"/>
        <end position="132"/>
    </location>
</feature>
<dbReference type="InterPro" id="IPR012337">
    <property type="entry name" value="RNaseH-like_sf"/>
</dbReference>